<dbReference type="GO" id="GO:0043065">
    <property type="term" value="P:positive regulation of apoptotic process"/>
    <property type="evidence" value="ECO:0007669"/>
    <property type="project" value="TreeGrafter"/>
</dbReference>
<dbReference type="Pfam" id="PF15185">
    <property type="entry name" value="BMF"/>
    <property type="match status" value="1"/>
</dbReference>
<evidence type="ECO:0000313" key="3">
    <source>
        <dbReference type="Proteomes" id="UP000261560"/>
    </source>
</evidence>
<dbReference type="OMA" id="FEPMEDR"/>
<evidence type="ECO:0000256" key="1">
    <source>
        <dbReference type="SAM" id="MobiDB-lite"/>
    </source>
</evidence>
<dbReference type="STRING" id="30732.ENSOMEP00000032917"/>
<accession>A0A3B3DRZ6</accession>
<dbReference type="GO" id="GO:0016459">
    <property type="term" value="C:myosin complex"/>
    <property type="evidence" value="ECO:0007669"/>
    <property type="project" value="TreeGrafter"/>
</dbReference>
<dbReference type="InterPro" id="IPR028192">
    <property type="entry name" value="BMF"/>
</dbReference>
<organism evidence="2 3">
    <name type="scientific">Oryzias melastigma</name>
    <name type="common">Marine medaka</name>
    <dbReference type="NCBI Taxonomy" id="30732"/>
    <lineage>
        <taxon>Eukaryota</taxon>
        <taxon>Metazoa</taxon>
        <taxon>Chordata</taxon>
        <taxon>Craniata</taxon>
        <taxon>Vertebrata</taxon>
        <taxon>Euteleostomi</taxon>
        <taxon>Actinopterygii</taxon>
        <taxon>Neopterygii</taxon>
        <taxon>Teleostei</taxon>
        <taxon>Neoteleostei</taxon>
        <taxon>Acanthomorphata</taxon>
        <taxon>Ovalentaria</taxon>
        <taxon>Atherinomorphae</taxon>
        <taxon>Beloniformes</taxon>
        <taxon>Adrianichthyidae</taxon>
        <taxon>Oryziinae</taxon>
        <taxon>Oryzias</taxon>
    </lineage>
</organism>
<dbReference type="PANTHER" id="PTHR32014:SF3">
    <property type="entry name" value="BCL2-MODIFYING FACTOR 2"/>
    <property type="match status" value="1"/>
</dbReference>
<reference evidence="2" key="1">
    <citation type="submission" date="2025-08" db="UniProtKB">
        <authorList>
            <consortium name="Ensembl"/>
        </authorList>
    </citation>
    <scope>IDENTIFICATION</scope>
</reference>
<dbReference type="GeneTree" id="ENSGT00940000173326"/>
<dbReference type="GO" id="GO:0006915">
    <property type="term" value="P:apoptotic process"/>
    <property type="evidence" value="ECO:0007669"/>
    <property type="project" value="InterPro"/>
</dbReference>
<keyword evidence="3" id="KW-1185">Reference proteome</keyword>
<evidence type="ECO:0008006" key="4">
    <source>
        <dbReference type="Google" id="ProtNLM"/>
    </source>
</evidence>
<dbReference type="AlphaFoldDB" id="A0A3B3DRZ6"/>
<feature type="compositionally biased region" description="Basic and acidic residues" evidence="1">
    <location>
        <begin position="56"/>
        <end position="73"/>
    </location>
</feature>
<sequence>MDDEEDDMSRPVSQLWGTPFRDVKFQERAIQITGGGDFPLQEHATDVPSCSFRWQPQEDRGRQNEALAERPEEQPEVSVEVQIGRKLREIGDQFNQDHMEFMRHRRQNVPLWMRLTAALFGLLFPRGAPPPRLRGALR</sequence>
<feature type="region of interest" description="Disordered" evidence="1">
    <location>
        <begin position="52"/>
        <end position="79"/>
    </location>
</feature>
<dbReference type="PANTHER" id="PTHR32014">
    <property type="entry name" value="BCL-2-MODIFYING FACTOR"/>
    <property type="match status" value="1"/>
</dbReference>
<dbReference type="Proteomes" id="UP000261560">
    <property type="component" value="Unplaced"/>
</dbReference>
<evidence type="ECO:0000313" key="2">
    <source>
        <dbReference type="Ensembl" id="ENSOMEP00000032917.1"/>
    </source>
</evidence>
<dbReference type="Ensembl" id="ENSOMET00000025574.1">
    <property type="protein sequence ID" value="ENSOMEP00000032917.1"/>
    <property type="gene ID" value="ENSOMEG00000018620.1"/>
</dbReference>
<proteinExistence type="predicted"/>
<dbReference type="GO" id="GO:0010507">
    <property type="term" value="P:negative regulation of autophagy"/>
    <property type="evidence" value="ECO:0007669"/>
    <property type="project" value="TreeGrafter"/>
</dbReference>
<name>A0A3B3DRZ6_ORYME</name>
<dbReference type="PaxDb" id="30732-ENSOMEP00000032917"/>
<protein>
    <recommendedName>
        <fullName evidence="4">Bcl2 modifying factor 2</fullName>
    </recommendedName>
</protein>
<reference evidence="2" key="2">
    <citation type="submission" date="2025-09" db="UniProtKB">
        <authorList>
            <consortium name="Ensembl"/>
        </authorList>
    </citation>
    <scope>IDENTIFICATION</scope>
</reference>